<dbReference type="Proteomes" id="UP000187609">
    <property type="component" value="Unassembled WGS sequence"/>
</dbReference>
<organism evidence="1 2">
    <name type="scientific">Nicotiana attenuata</name>
    <name type="common">Coyote tobacco</name>
    <dbReference type="NCBI Taxonomy" id="49451"/>
    <lineage>
        <taxon>Eukaryota</taxon>
        <taxon>Viridiplantae</taxon>
        <taxon>Streptophyta</taxon>
        <taxon>Embryophyta</taxon>
        <taxon>Tracheophyta</taxon>
        <taxon>Spermatophyta</taxon>
        <taxon>Magnoliopsida</taxon>
        <taxon>eudicotyledons</taxon>
        <taxon>Gunneridae</taxon>
        <taxon>Pentapetalae</taxon>
        <taxon>asterids</taxon>
        <taxon>lamiids</taxon>
        <taxon>Solanales</taxon>
        <taxon>Solanaceae</taxon>
        <taxon>Nicotianoideae</taxon>
        <taxon>Nicotianeae</taxon>
        <taxon>Nicotiana</taxon>
    </lineage>
</organism>
<dbReference type="EMBL" id="MJEQ01000247">
    <property type="protein sequence ID" value="OIT37990.1"/>
    <property type="molecule type" value="Genomic_DNA"/>
</dbReference>
<gene>
    <name evidence="1" type="ORF">A4A49_16691</name>
</gene>
<dbReference type="Gramene" id="OIT37990">
    <property type="protein sequence ID" value="OIT37990"/>
    <property type="gene ID" value="A4A49_16691"/>
</dbReference>
<dbReference type="STRING" id="49451.A0A314L8K5"/>
<sequence length="378" mass="42008">MFESLDIHFDIPHCFSSALYSVVVSLNGNMEGGKFSNEMSSCIMDVQTVPPRPPRALPKPHFLALLLDFLAQVSHSVAITKNLNSNGLVIIGVDDSNIFARLLAAKFSCKMHPAATAFVAILHEQKVLKSRSGYKVKLHAVHLAPYTFYGVIKMIELVASHRLHHDLGHALVYVILLNKCMVVGKDLIELNLIMMINSTVNQIEHSWLIAVAMEKFGKEKTAKTVHLYFMVDNSSFDESEHVKKCSRSYISHAFGDPFDHSSTLEGILGIQLSETITYIVAYHATISFYREGDASTNTKKVFNWPAFTLGQASPLVLVLSSGIDAEREWIESGIVAIVGHICELLLERTTNSPHVVEKVYGTANIASKIRTMPYESFE</sequence>
<reference evidence="1" key="1">
    <citation type="submission" date="2016-11" db="EMBL/GenBank/DDBJ databases">
        <title>The genome of Nicotiana attenuata.</title>
        <authorList>
            <person name="Xu S."/>
            <person name="Brockmoeller T."/>
            <person name="Gaquerel E."/>
            <person name="Navarro A."/>
            <person name="Kuhl H."/>
            <person name="Gase K."/>
            <person name="Ling Z."/>
            <person name="Zhou W."/>
            <person name="Kreitzer C."/>
            <person name="Stanke M."/>
            <person name="Tang H."/>
            <person name="Lyons E."/>
            <person name="Pandey P."/>
            <person name="Pandey S.P."/>
            <person name="Timmermann B."/>
            <person name="Baldwin I.T."/>
        </authorList>
    </citation>
    <scope>NUCLEOTIDE SEQUENCE [LARGE SCALE GENOMIC DNA]</scope>
    <source>
        <strain evidence="1">UT</strain>
    </source>
</reference>
<dbReference type="AlphaFoldDB" id="A0A314L8K5"/>
<protein>
    <submittedName>
        <fullName evidence="1">Uncharacterized protein</fullName>
    </submittedName>
</protein>
<accession>A0A314L8K5</accession>
<keyword evidence="2" id="KW-1185">Reference proteome</keyword>
<proteinExistence type="predicted"/>
<comment type="caution">
    <text evidence="1">The sequence shown here is derived from an EMBL/GenBank/DDBJ whole genome shotgun (WGS) entry which is preliminary data.</text>
</comment>
<evidence type="ECO:0000313" key="1">
    <source>
        <dbReference type="EMBL" id="OIT37990.1"/>
    </source>
</evidence>
<name>A0A314L8K5_NICAT</name>
<evidence type="ECO:0000313" key="2">
    <source>
        <dbReference type="Proteomes" id="UP000187609"/>
    </source>
</evidence>